<keyword evidence="3" id="KW-0479">Metal-binding</keyword>
<dbReference type="OrthoDB" id="9784988at2"/>
<dbReference type="PRINTS" id="PR01576">
    <property type="entry name" value="PDEFORMYLASE"/>
</dbReference>
<dbReference type="Gene3D" id="3.90.45.10">
    <property type="entry name" value="Peptide deformylase"/>
    <property type="match status" value="1"/>
</dbReference>
<feature type="binding site" evidence="3">
    <location>
        <position position="131"/>
    </location>
    <ligand>
        <name>Fe cation</name>
        <dbReference type="ChEBI" id="CHEBI:24875"/>
    </ligand>
</feature>
<dbReference type="HOGENOM" id="CLU_061901_4_2_9"/>
<dbReference type="InterPro" id="IPR036821">
    <property type="entry name" value="Peptide_deformylase_sf"/>
</dbReference>
<dbReference type="HAMAP" id="MF_00163">
    <property type="entry name" value="Pep_deformylase"/>
    <property type="match status" value="1"/>
</dbReference>
<dbReference type="SUPFAM" id="SSF56420">
    <property type="entry name" value="Peptide deformylase"/>
    <property type="match status" value="1"/>
</dbReference>
<comment type="similarity">
    <text evidence="1 3">Belongs to the polypeptide deformylase family.</text>
</comment>
<evidence type="ECO:0000256" key="3">
    <source>
        <dbReference type="HAMAP-Rule" id="MF_00163"/>
    </source>
</evidence>
<keyword evidence="5" id="KW-1185">Reference proteome</keyword>
<comment type="catalytic activity">
    <reaction evidence="3">
        <text>N-terminal N-formyl-L-methionyl-[peptide] + H2O = N-terminal L-methionyl-[peptide] + formate</text>
        <dbReference type="Rhea" id="RHEA:24420"/>
        <dbReference type="Rhea" id="RHEA-COMP:10639"/>
        <dbReference type="Rhea" id="RHEA-COMP:10640"/>
        <dbReference type="ChEBI" id="CHEBI:15377"/>
        <dbReference type="ChEBI" id="CHEBI:15740"/>
        <dbReference type="ChEBI" id="CHEBI:49298"/>
        <dbReference type="ChEBI" id="CHEBI:64731"/>
        <dbReference type="EC" id="3.5.1.88"/>
    </reaction>
</comment>
<keyword evidence="2 3" id="KW-0408">Iron</keyword>
<dbReference type="PANTHER" id="PTHR10458">
    <property type="entry name" value="PEPTIDE DEFORMYLASE"/>
    <property type="match status" value="1"/>
</dbReference>
<dbReference type="AlphaFoldDB" id="A4J4W6"/>
<evidence type="ECO:0000313" key="5">
    <source>
        <dbReference type="Proteomes" id="UP000001556"/>
    </source>
</evidence>
<feature type="active site" evidence="3">
    <location>
        <position position="132"/>
    </location>
</feature>
<feature type="binding site" evidence="3">
    <location>
        <position position="135"/>
    </location>
    <ligand>
        <name>Fe cation</name>
        <dbReference type="ChEBI" id="CHEBI:24875"/>
    </ligand>
</feature>
<evidence type="ECO:0000256" key="1">
    <source>
        <dbReference type="ARBA" id="ARBA00010759"/>
    </source>
</evidence>
<feature type="binding site" evidence="3">
    <location>
        <position position="89"/>
    </location>
    <ligand>
        <name>Fe cation</name>
        <dbReference type="ChEBI" id="CHEBI:24875"/>
    </ligand>
</feature>
<dbReference type="PIRSF" id="PIRSF004749">
    <property type="entry name" value="Pep_def"/>
    <property type="match status" value="1"/>
</dbReference>
<keyword evidence="3 4" id="KW-0378">Hydrolase</keyword>
<reference evidence="4 5" key="1">
    <citation type="submission" date="2007-03" db="EMBL/GenBank/DDBJ databases">
        <title>Complete sequence of Desulfotomaculum reducens MI-1.</title>
        <authorList>
            <consortium name="US DOE Joint Genome Institute"/>
            <person name="Copeland A."/>
            <person name="Lucas S."/>
            <person name="Lapidus A."/>
            <person name="Barry K."/>
            <person name="Detter J.C."/>
            <person name="Glavina del Rio T."/>
            <person name="Hammon N."/>
            <person name="Israni S."/>
            <person name="Dalin E."/>
            <person name="Tice H."/>
            <person name="Pitluck S."/>
            <person name="Sims D."/>
            <person name="Brettin T."/>
            <person name="Bruce D."/>
            <person name="Han C."/>
            <person name="Tapia R."/>
            <person name="Schmutz J."/>
            <person name="Larimer F."/>
            <person name="Land M."/>
            <person name="Hauser L."/>
            <person name="Kyrpides N."/>
            <person name="Kim E."/>
            <person name="Tebo B.M."/>
            <person name="Richardson P."/>
        </authorList>
    </citation>
    <scope>NUCLEOTIDE SEQUENCE [LARGE SCALE GENOMIC DNA]</scope>
    <source>
        <strain evidence="4 5">MI-1</strain>
    </source>
</reference>
<dbReference type="GO" id="GO:0046872">
    <property type="term" value="F:metal ion binding"/>
    <property type="evidence" value="ECO:0007669"/>
    <property type="project" value="UniProtKB-KW"/>
</dbReference>
<sequence length="172" mass="18960">MPERMIGKLGDPALRKVCKPVCEITPNILQLLNDMADTLRATPNGAALAAPQVGFLRRVVVIDLGNEKIELINPEIIEKSGEQVGSEGCLSLPGIWGRVKRSKFVKVKAMNREGEEILVEGKGLLARCLQHEIDHLDGILYIDHVAAGQLFLEQTNEPLDVYKLIQKSKENG</sequence>
<name>A4J4W6_DESRM</name>
<keyword evidence="3" id="KW-0648">Protein biosynthesis</keyword>
<dbReference type="InterPro" id="IPR023635">
    <property type="entry name" value="Peptide_deformylase"/>
</dbReference>
<dbReference type="KEGG" id="drm:Dred_1591"/>
<protein>
    <recommendedName>
        <fullName evidence="3">Peptide deformylase</fullName>
        <shortName evidence="3">PDF</shortName>
        <ecNumber evidence="3">3.5.1.88</ecNumber>
    </recommendedName>
    <alternativeName>
        <fullName evidence="3">Polypeptide deformylase</fullName>
    </alternativeName>
</protein>
<comment type="cofactor">
    <cofactor evidence="3">
        <name>Fe(2+)</name>
        <dbReference type="ChEBI" id="CHEBI:29033"/>
    </cofactor>
    <text evidence="3">Binds 1 Fe(2+) ion.</text>
</comment>
<dbReference type="eggNOG" id="COG0242">
    <property type="taxonomic scope" value="Bacteria"/>
</dbReference>
<comment type="function">
    <text evidence="3">Removes the formyl group from the N-terminal Met of newly synthesized proteins. Requires at least a dipeptide for an efficient rate of reaction. N-terminal L-methionine is a prerequisite for activity but the enzyme has broad specificity at other positions.</text>
</comment>
<dbReference type="EC" id="3.5.1.88" evidence="3"/>
<dbReference type="GO" id="GO:0042586">
    <property type="term" value="F:peptide deformylase activity"/>
    <property type="evidence" value="ECO:0007669"/>
    <property type="project" value="UniProtKB-UniRule"/>
</dbReference>
<dbReference type="GO" id="GO:0006412">
    <property type="term" value="P:translation"/>
    <property type="evidence" value="ECO:0007669"/>
    <property type="project" value="UniProtKB-UniRule"/>
</dbReference>
<dbReference type="STRING" id="349161.Dred_1591"/>
<gene>
    <name evidence="3" type="primary">def</name>
    <name evidence="4" type="ordered locus">Dred_1591</name>
</gene>
<dbReference type="EMBL" id="CP000612">
    <property type="protein sequence ID" value="ABO50119.1"/>
    <property type="molecule type" value="Genomic_DNA"/>
</dbReference>
<proteinExistence type="inferred from homology"/>
<dbReference type="NCBIfam" id="NF001159">
    <property type="entry name" value="PRK00150.1-3"/>
    <property type="match status" value="1"/>
</dbReference>
<dbReference type="CDD" id="cd00487">
    <property type="entry name" value="Pep_deformylase"/>
    <property type="match status" value="1"/>
</dbReference>
<dbReference type="Pfam" id="PF01327">
    <property type="entry name" value="Pep_deformylase"/>
    <property type="match status" value="1"/>
</dbReference>
<dbReference type="Proteomes" id="UP000001556">
    <property type="component" value="Chromosome"/>
</dbReference>
<evidence type="ECO:0000256" key="2">
    <source>
        <dbReference type="ARBA" id="ARBA00023004"/>
    </source>
</evidence>
<evidence type="ECO:0000313" key="4">
    <source>
        <dbReference type="EMBL" id="ABO50119.1"/>
    </source>
</evidence>
<organism evidence="4 5">
    <name type="scientific">Desulforamulus reducens (strain ATCC BAA-1160 / DSM 100696 / MI-1)</name>
    <name type="common">Desulfotomaculum reducens</name>
    <dbReference type="NCBI Taxonomy" id="349161"/>
    <lineage>
        <taxon>Bacteria</taxon>
        <taxon>Bacillati</taxon>
        <taxon>Bacillota</taxon>
        <taxon>Clostridia</taxon>
        <taxon>Eubacteriales</taxon>
        <taxon>Peptococcaceae</taxon>
        <taxon>Desulforamulus</taxon>
    </lineage>
</organism>
<dbReference type="NCBIfam" id="TIGR00079">
    <property type="entry name" value="pept_deformyl"/>
    <property type="match status" value="1"/>
</dbReference>
<accession>A4J4W6</accession>
<dbReference type="PANTHER" id="PTHR10458:SF22">
    <property type="entry name" value="PEPTIDE DEFORMYLASE"/>
    <property type="match status" value="1"/>
</dbReference>